<evidence type="ECO:0000313" key="1">
    <source>
        <dbReference type="EMBL" id="QUC66576.1"/>
    </source>
</evidence>
<dbReference type="Proteomes" id="UP000682782">
    <property type="component" value="Chromosome"/>
</dbReference>
<organism evidence="1 2">
    <name type="scientific">Aristaeella hokkaidonensis</name>
    <dbReference type="NCBI Taxonomy" id="3046382"/>
    <lineage>
        <taxon>Bacteria</taxon>
        <taxon>Bacillati</taxon>
        <taxon>Bacillota</taxon>
        <taxon>Clostridia</taxon>
        <taxon>Eubacteriales</taxon>
        <taxon>Aristaeellaceae</taxon>
        <taxon>Aristaeella</taxon>
    </lineage>
</organism>
<evidence type="ECO:0000313" key="2">
    <source>
        <dbReference type="Proteomes" id="UP000682782"/>
    </source>
</evidence>
<name>A0AC61MVU5_9FIRM</name>
<sequence length="452" mass="51838">MSFPKNFLWGTATASFQIEGAWDEDGKTPSIWDEFCEQPGAISDHSNGKTACDHYHRFREDVALMAEYGIKNYRFSVSWPRILPEGTGKVNEAGVAFYNALIDCLLEYGIRPWMTIYHWDLPACLERKGGWVSEQMPEWFAEYTGVLADRFGDRVKDFFTINEPQCIIGLGYMTGGFAPGLKLGLKEQVTACHNLMKSHGRACQVLREKVKDVRIGYAPCGASVIPKDEQNPADVEAARKAYFAVEKDSPSFSVAWFSDPVILGTYPEDGLKLYGQYLPEGWQEDMKVICQPLDFYAQNIYEGREVRAAENEDGWETVPYPAGYPRTACGWPVTPRALYWGPRYLWERYHVPFLISENGMSSHDCVMLDGKVHDPHRIDYLHRYIREYRRAGEDGVDIRGYFCWSLMDNFEWARGYSERFGLVYVDYPTGKRIPKDSLAWYAETIRTNGENL</sequence>
<keyword evidence="1" id="KW-0326">Glycosidase</keyword>
<protein>
    <submittedName>
        <fullName evidence="1">Beta-glucosidase</fullName>
        <ecNumber evidence="1">3.2.1.23</ecNumber>
    </submittedName>
</protein>
<dbReference type="EMBL" id="CP068393">
    <property type="protein sequence ID" value="QUC66576.1"/>
    <property type="molecule type" value="Genomic_DNA"/>
</dbReference>
<reference evidence="1" key="1">
    <citation type="submission" date="2021-01" db="EMBL/GenBank/DDBJ databases">
        <title>Complete genome sequence of Clostridiales bacterium R-7.</title>
        <authorList>
            <person name="Mahoney-Kurpe S.C."/>
            <person name="Palevich N."/>
            <person name="Koike S."/>
            <person name="Moon C.D."/>
            <person name="Attwood G.T."/>
        </authorList>
    </citation>
    <scope>NUCLEOTIDE SEQUENCE</scope>
    <source>
        <strain evidence="1">R-7</strain>
    </source>
</reference>
<gene>
    <name evidence="1" type="ORF">JYE49_12030</name>
</gene>
<proteinExistence type="predicted"/>
<dbReference type="EC" id="3.2.1.23" evidence="1"/>
<keyword evidence="1" id="KW-0378">Hydrolase</keyword>
<keyword evidence="2" id="KW-1185">Reference proteome</keyword>
<accession>A0AC61MVU5</accession>